<evidence type="ECO:0000313" key="3">
    <source>
        <dbReference type="EMBL" id="KAK1945078.1"/>
    </source>
</evidence>
<dbReference type="AlphaFoldDB" id="A0AAD9GVY0"/>
<evidence type="ECO:0000313" key="4">
    <source>
        <dbReference type="Proteomes" id="UP001259832"/>
    </source>
</evidence>
<keyword evidence="4" id="KW-1185">Reference proteome</keyword>
<dbReference type="GO" id="GO:0016757">
    <property type="term" value="F:glycosyltransferase activity"/>
    <property type="evidence" value="ECO:0007669"/>
    <property type="project" value="UniProtKB-KW"/>
</dbReference>
<evidence type="ECO:0000256" key="1">
    <source>
        <dbReference type="SAM" id="MobiDB-lite"/>
    </source>
</evidence>
<dbReference type="CDD" id="cd06223">
    <property type="entry name" value="PRTases_typeI"/>
    <property type="match status" value="1"/>
</dbReference>
<protein>
    <submittedName>
        <fullName evidence="3">Uracil phosphoribosyltransferase</fullName>
    </submittedName>
</protein>
<feature type="domain" description="Phosphoribosyltransferase" evidence="2">
    <location>
        <begin position="275"/>
        <end position="447"/>
    </location>
</feature>
<dbReference type="InterPro" id="IPR009057">
    <property type="entry name" value="Homeodomain-like_sf"/>
</dbReference>
<dbReference type="InterPro" id="IPR029057">
    <property type="entry name" value="PRTase-like"/>
</dbReference>
<evidence type="ECO:0000259" key="2">
    <source>
        <dbReference type="Pfam" id="PF14681"/>
    </source>
</evidence>
<comment type="caution">
    <text evidence="3">The sequence shown here is derived from an EMBL/GenBank/DDBJ whole genome shotgun (WGS) entry which is preliminary data.</text>
</comment>
<proteinExistence type="predicted"/>
<keyword evidence="3" id="KW-0328">Glycosyltransferase</keyword>
<name>A0AAD9GVY0_9STRA</name>
<gene>
    <name evidence="3" type="ORF">P3T76_003611</name>
</gene>
<dbReference type="Gene3D" id="3.40.50.2020">
    <property type="match status" value="1"/>
</dbReference>
<dbReference type="SUPFAM" id="SSF46689">
    <property type="entry name" value="Homeodomain-like"/>
    <property type="match status" value="1"/>
</dbReference>
<feature type="compositionally biased region" description="Basic and acidic residues" evidence="1">
    <location>
        <begin position="55"/>
        <end position="69"/>
    </location>
</feature>
<dbReference type="Pfam" id="PF14681">
    <property type="entry name" value="UPRTase"/>
    <property type="match status" value="1"/>
</dbReference>
<dbReference type="Gene3D" id="1.10.10.60">
    <property type="entry name" value="Homeodomain-like"/>
    <property type="match status" value="1"/>
</dbReference>
<dbReference type="EMBL" id="JASMQC010000005">
    <property type="protein sequence ID" value="KAK1945078.1"/>
    <property type="molecule type" value="Genomic_DNA"/>
</dbReference>
<feature type="region of interest" description="Disordered" evidence="1">
    <location>
        <begin position="1"/>
        <end position="69"/>
    </location>
</feature>
<accession>A0AAD9GVY0</accession>
<dbReference type="SUPFAM" id="SSF53271">
    <property type="entry name" value="PRTase-like"/>
    <property type="match status" value="1"/>
</dbReference>
<dbReference type="Proteomes" id="UP001259832">
    <property type="component" value="Unassembled WGS sequence"/>
</dbReference>
<reference evidence="3" key="1">
    <citation type="submission" date="2023-08" db="EMBL/GenBank/DDBJ databases">
        <title>Reference Genome Resource for the Citrus Pathogen Phytophthora citrophthora.</title>
        <authorList>
            <person name="Moller H."/>
            <person name="Coetzee B."/>
            <person name="Rose L.J."/>
            <person name="Van Niekerk J.M."/>
        </authorList>
    </citation>
    <scope>NUCLEOTIDE SEQUENCE</scope>
    <source>
        <strain evidence="3">STE-U-9442</strain>
    </source>
</reference>
<dbReference type="InterPro" id="IPR000836">
    <property type="entry name" value="PRTase_dom"/>
</dbReference>
<feature type="compositionally biased region" description="Polar residues" evidence="1">
    <location>
        <begin position="10"/>
        <end position="39"/>
    </location>
</feature>
<keyword evidence="3" id="KW-0808">Transferase</keyword>
<sequence length="459" mass="50809">MPSKKERAKQTANSENVSSVVNFPQNQHLEAASNTTEMWPNQVEIFISPSSTETSSDRGPEARDSGGQQDRELKAALSAWLRSQSHIDQERNHGGDSCQDFVPSTNVKISLQYTPPPRKRASRYLREQDRREIITRIRSGEQQVTLAKEFGVSRAAICNLYKNRQEILARAAGDPQATHPKKTHFVKTTSELSVDTHCSSQAEISLSSPLSTHVDPIDDRLQCSPRMVDGDDGHEVASVQNDIESPSFIQATIEDMVISPTFSVREAVEHSIPCRNLVAALRDERISSTEFQQLATRLARLLIEEALAILPFENEEVTNQFGDICHVPKTLNERDICGVSMEGRGSVLLRAFSDIIPMAAAGIVSLGREDTTNAESTPQVKAYLPIVRPGQVVLLFDIQIATGNEACVVLRHLVVDKQIPADQIYFVTIISSFEGLQKVSRQYPGKTNCYLLITGPTAF</sequence>
<organism evidence="3 4">
    <name type="scientific">Phytophthora citrophthora</name>
    <dbReference type="NCBI Taxonomy" id="4793"/>
    <lineage>
        <taxon>Eukaryota</taxon>
        <taxon>Sar</taxon>
        <taxon>Stramenopiles</taxon>
        <taxon>Oomycota</taxon>
        <taxon>Peronosporomycetes</taxon>
        <taxon>Peronosporales</taxon>
        <taxon>Peronosporaceae</taxon>
        <taxon>Phytophthora</taxon>
    </lineage>
</organism>